<keyword evidence="1" id="KW-0472">Membrane</keyword>
<feature type="transmembrane region" description="Helical" evidence="1">
    <location>
        <begin position="24"/>
        <end position="51"/>
    </location>
</feature>
<gene>
    <name evidence="2" type="ORF">PVAP13_8KG229600</name>
</gene>
<evidence type="ECO:0000313" key="3">
    <source>
        <dbReference type="Proteomes" id="UP000823388"/>
    </source>
</evidence>
<comment type="caution">
    <text evidence="2">The sequence shown here is derived from an EMBL/GenBank/DDBJ whole genome shotgun (WGS) entry which is preliminary data.</text>
</comment>
<dbReference type="AlphaFoldDB" id="A0A8T0PX56"/>
<keyword evidence="1" id="KW-1133">Transmembrane helix</keyword>
<dbReference type="EMBL" id="CM029051">
    <property type="protein sequence ID" value="KAG2563516.1"/>
    <property type="molecule type" value="Genomic_DNA"/>
</dbReference>
<organism evidence="2 3">
    <name type="scientific">Panicum virgatum</name>
    <name type="common">Blackwell switchgrass</name>
    <dbReference type="NCBI Taxonomy" id="38727"/>
    <lineage>
        <taxon>Eukaryota</taxon>
        <taxon>Viridiplantae</taxon>
        <taxon>Streptophyta</taxon>
        <taxon>Embryophyta</taxon>
        <taxon>Tracheophyta</taxon>
        <taxon>Spermatophyta</taxon>
        <taxon>Magnoliopsida</taxon>
        <taxon>Liliopsida</taxon>
        <taxon>Poales</taxon>
        <taxon>Poaceae</taxon>
        <taxon>PACMAD clade</taxon>
        <taxon>Panicoideae</taxon>
        <taxon>Panicodae</taxon>
        <taxon>Paniceae</taxon>
        <taxon>Panicinae</taxon>
        <taxon>Panicum</taxon>
        <taxon>Panicum sect. Hiantes</taxon>
    </lineage>
</organism>
<dbReference type="Proteomes" id="UP000823388">
    <property type="component" value="Chromosome 8K"/>
</dbReference>
<evidence type="ECO:0000313" key="2">
    <source>
        <dbReference type="EMBL" id="KAG2563516.1"/>
    </source>
</evidence>
<reference evidence="2" key="1">
    <citation type="submission" date="2020-05" db="EMBL/GenBank/DDBJ databases">
        <title>WGS assembly of Panicum virgatum.</title>
        <authorList>
            <person name="Lovell J.T."/>
            <person name="Jenkins J."/>
            <person name="Shu S."/>
            <person name="Juenger T.E."/>
            <person name="Schmutz J."/>
        </authorList>
    </citation>
    <scope>NUCLEOTIDE SEQUENCE</scope>
    <source>
        <strain evidence="2">AP13</strain>
    </source>
</reference>
<keyword evidence="1" id="KW-0812">Transmembrane</keyword>
<evidence type="ECO:0000256" key="1">
    <source>
        <dbReference type="SAM" id="Phobius"/>
    </source>
</evidence>
<keyword evidence="3" id="KW-1185">Reference proteome</keyword>
<proteinExistence type="predicted"/>
<name>A0A8T0PX56_PANVG</name>
<protein>
    <submittedName>
        <fullName evidence="2">Uncharacterized protein</fullName>
    </submittedName>
</protein>
<sequence>MTPSRIRPSDPPDFQRRRVRQINLYPTAAAAAASYAALVPRFMILLAWFLYSQRWIQHGHGWIRLPSLHRGCRRLLRRPGTRRRLAGGHCVLCIPVVRHISFRRPSATAGKVSRNMSCHRGC</sequence>
<accession>A0A8T0PX56</accession>